<reference evidence="1" key="1">
    <citation type="journal article" date="2020" name="New Phytol.">
        <title>Comparative genomics reveals dynamic genome evolution in host specialist ectomycorrhizal fungi.</title>
        <authorList>
            <person name="Lofgren L.A."/>
            <person name="Nguyen N.H."/>
            <person name="Vilgalys R."/>
            <person name="Ruytinx J."/>
            <person name="Liao H.L."/>
            <person name="Branco S."/>
            <person name="Kuo A."/>
            <person name="LaButti K."/>
            <person name="Lipzen A."/>
            <person name="Andreopoulos W."/>
            <person name="Pangilinan J."/>
            <person name="Riley R."/>
            <person name="Hundley H."/>
            <person name="Na H."/>
            <person name="Barry K."/>
            <person name="Grigoriev I.V."/>
            <person name="Stajich J.E."/>
            <person name="Kennedy P.G."/>
        </authorList>
    </citation>
    <scope>NUCLEOTIDE SEQUENCE</scope>
    <source>
        <strain evidence="1">MN1</strain>
    </source>
</reference>
<dbReference type="Proteomes" id="UP000807769">
    <property type="component" value="Unassembled WGS sequence"/>
</dbReference>
<comment type="caution">
    <text evidence="1">The sequence shown here is derived from an EMBL/GenBank/DDBJ whole genome shotgun (WGS) entry which is preliminary data.</text>
</comment>
<dbReference type="RefSeq" id="XP_041198625.1">
    <property type="nucleotide sequence ID" value="XM_041343490.1"/>
</dbReference>
<proteinExistence type="predicted"/>
<name>A0A9P7JIV4_9AGAM</name>
<dbReference type="AlphaFoldDB" id="A0A9P7JIV4"/>
<dbReference type="GeneID" id="64637506"/>
<dbReference type="OrthoDB" id="2844223at2759"/>
<keyword evidence="2" id="KW-1185">Reference proteome</keyword>
<protein>
    <submittedName>
        <fullName evidence="1">Uncharacterized protein</fullName>
    </submittedName>
</protein>
<evidence type="ECO:0000313" key="1">
    <source>
        <dbReference type="EMBL" id="KAG1824908.1"/>
    </source>
</evidence>
<evidence type="ECO:0000313" key="2">
    <source>
        <dbReference type="Proteomes" id="UP000807769"/>
    </source>
</evidence>
<organism evidence="1 2">
    <name type="scientific">Suillus subaureus</name>
    <dbReference type="NCBI Taxonomy" id="48587"/>
    <lineage>
        <taxon>Eukaryota</taxon>
        <taxon>Fungi</taxon>
        <taxon>Dikarya</taxon>
        <taxon>Basidiomycota</taxon>
        <taxon>Agaricomycotina</taxon>
        <taxon>Agaricomycetes</taxon>
        <taxon>Agaricomycetidae</taxon>
        <taxon>Boletales</taxon>
        <taxon>Suillineae</taxon>
        <taxon>Suillaceae</taxon>
        <taxon>Suillus</taxon>
    </lineage>
</organism>
<gene>
    <name evidence="1" type="ORF">BJ212DRAFT_553683</name>
</gene>
<dbReference type="EMBL" id="JABBWG010000003">
    <property type="protein sequence ID" value="KAG1824908.1"/>
    <property type="molecule type" value="Genomic_DNA"/>
</dbReference>
<sequence>MQLVHLRTSNMADWHRIIFGNPMSGHSMLPLVIQVMQWIYSTVDPERPPPFTVDNWWHLLSLSYQVEESGREPSIIILNLREGEPDQPVMNTHFMINLITMGALWTIVSRYPRRSYLS</sequence>
<accession>A0A9P7JIV4</accession>